<evidence type="ECO:0000256" key="4">
    <source>
        <dbReference type="ARBA" id="ARBA00023239"/>
    </source>
</evidence>
<organism evidence="7">
    <name type="scientific">freshwater metagenome</name>
    <dbReference type="NCBI Taxonomy" id="449393"/>
    <lineage>
        <taxon>unclassified sequences</taxon>
        <taxon>metagenomes</taxon>
        <taxon>ecological metagenomes</taxon>
    </lineage>
</organism>
<dbReference type="InterPro" id="IPR015424">
    <property type="entry name" value="PyrdxlP-dep_Trfase"/>
</dbReference>
<dbReference type="InterPro" id="IPR004839">
    <property type="entry name" value="Aminotransferase_I/II_large"/>
</dbReference>
<evidence type="ECO:0000256" key="3">
    <source>
        <dbReference type="ARBA" id="ARBA00022898"/>
    </source>
</evidence>
<dbReference type="Pfam" id="PF00155">
    <property type="entry name" value="Aminotran_1_2"/>
    <property type="match status" value="1"/>
</dbReference>
<evidence type="ECO:0000259" key="6">
    <source>
        <dbReference type="Pfam" id="PF00155"/>
    </source>
</evidence>
<dbReference type="PANTHER" id="PTHR43525:SF2">
    <property type="entry name" value="CYSTATHIONINE BETA-LYASE-RELATED"/>
    <property type="match status" value="1"/>
</dbReference>
<dbReference type="PANTHER" id="PTHR43525">
    <property type="entry name" value="PROTEIN MALY"/>
    <property type="match status" value="1"/>
</dbReference>
<dbReference type="Gene3D" id="3.40.640.10">
    <property type="entry name" value="Type I PLP-dependent aspartate aminotransferase-like (Major domain)"/>
    <property type="match status" value="1"/>
</dbReference>
<dbReference type="SUPFAM" id="SSF53383">
    <property type="entry name" value="PLP-dependent transferases"/>
    <property type="match status" value="1"/>
</dbReference>
<dbReference type="GO" id="GO:0047804">
    <property type="term" value="F:cysteine-S-conjugate beta-lyase activity"/>
    <property type="evidence" value="ECO:0007669"/>
    <property type="project" value="UniProtKB-EC"/>
</dbReference>
<name>A0A6J6E7C6_9ZZZZ</name>
<gene>
    <name evidence="7" type="ORF">UFOPK1650_00615</name>
</gene>
<dbReference type="AlphaFoldDB" id="A0A6J6E7C6"/>
<dbReference type="InterPro" id="IPR015421">
    <property type="entry name" value="PyrdxlP-dep_Trfase_major"/>
</dbReference>
<keyword evidence="4" id="KW-0456">Lyase</keyword>
<dbReference type="Gene3D" id="3.90.1150.10">
    <property type="entry name" value="Aspartate Aminotransferase, domain 1"/>
    <property type="match status" value="1"/>
</dbReference>
<dbReference type="InterPro" id="IPR015422">
    <property type="entry name" value="PyrdxlP-dep_Trfase_small"/>
</dbReference>
<comment type="similarity">
    <text evidence="5">Belongs to the class-II pyridoxal-phosphate-dependent aminotransferase family. MalY/PatB cystathionine beta-lyase subfamily.</text>
</comment>
<evidence type="ECO:0000256" key="5">
    <source>
        <dbReference type="ARBA" id="ARBA00037974"/>
    </source>
</evidence>
<accession>A0A6J6E7C6</accession>
<evidence type="ECO:0000256" key="1">
    <source>
        <dbReference type="ARBA" id="ARBA00001933"/>
    </source>
</evidence>
<feature type="domain" description="Aminotransferase class I/classII large" evidence="6">
    <location>
        <begin position="26"/>
        <end position="382"/>
    </location>
</feature>
<dbReference type="CDD" id="cd00609">
    <property type="entry name" value="AAT_like"/>
    <property type="match status" value="1"/>
</dbReference>
<protein>
    <recommendedName>
        <fullName evidence="2">cysteine-S-conjugate beta-lyase</fullName>
        <ecNumber evidence="2">4.4.1.13</ecNumber>
    </recommendedName>
</protein>
<proteinExistence type="inferred from homology"/>
<dbReference type="InterPro" id="IPR051798">
    <property type="entry name" value="Class-II_PLP-Dep_Aminotrans"/>
</dbReference>
<sequence>MTPIHIPSLQELRERSSEKWRRFPADVLPLPVAEMDYEIAPEIQQRLIDLVTRSDTGYLGPIPELGEALAHFSARRFDFPFEPERVRVAVDVGAAIVEVSRLFIHHGEKIMVNSPVYQNFYNWIKELHAECVDVPLIECEIEVGAARERSYLLDFDAIERGYASGVKVHFLCHPHNPLGIIFTADQLSRIAELAKRYGVIVISDEIHSPLVYHREGYLPFLSVSDAAREVGIAVISASKAWNLAGLKCAQFVALDDRLNERLKSLPEAVHFRASLFGAIAAVAAFKESNAWLDEIRSDLERKRDLLNDLIKEQLPKAFLFRTHFGYLGWVDLRAYGLGDEPARELLTRGKVALNPGHTYGPGGRGFVRFNFGTSDEIIEEAVLRMRQVLVESTH</sequence>
<comment type="cofactor">
    <cofactor evidence="1">
        <name>pyridoxal 5'-phosphate</name>
        <dbReference type="ChEBI" id="CHEBI:597326"/>
    </cofactor>
</comment>
<reference evidence="7" key="1">
    <citation type="submission" date="2020-05" db="EMBL/GenBank/DDBJ databases">
        <authorList>
            <person name="Chiriac C."/>
            <person name="Salcher M."/>
            <person name="Ghai R."/>
            <person name="Kavagutti S V."/>
        </authorList>
    </citation>
    <scope>NUCLEOTIDE SEQUENCE</scope>
</reference>
<dbReference type="EC" id="4.4.1.13" evidence="2"/>
<evidence type="ECO:0000313" key="7">
    <source>
        <dbReference type="EMBL" id="CAB4569238.1"/>
    </source>
</evidence>
<dbReference type="EMBL" id="CAEZTJ010000077">
    <property type="protein sequence ID" value="CAB4569238.1"/>
    <property type="molecule type" value="Genomic_DNA"/>
</dbReference>
<keyword evidence="3" id="KW-0663">Pyridoxal phosphate</keyword>
<evidence type="ECO:0000256" key="2">
    <source>
        <dbReference type="ARBA" id="ARBA00012224"/>
    </source>
</evidence>
<dbReference type="GO" id="GO:0030170">
    <property type="term" value="F:pyridoxal phosphate binding"/>
    <property type="evidence" value="ECO:0007669"/>
    <property type="project" value="InterPro"/>
</dbReference>